<gene>
    <name evidence="2" type="ORF">EVAR_103147_1</name>
</gene>
<dbReference type="EMBL" id="BGZK01001192">
    <property type="protein sequence ID" value="GBP73921.1"/>
    <property type="molecule type" value="Genomic_DNA"/>
</dbReference>
<protein>
    <submittedName>
        <fullName evidence="2">Uncharacterized protein</fullName>
    </submittedName>
</protein>
<accession>A0A4C1YC23</accession>
<name>A0A4C1YC23_EUMVA</name>
<proteinExistence type="predicted"/>
<dbReference type="Proteomes" id="UP000299102">
    <property type="component" value="Unassembled WGS sequence"/>
</dbReference>
<evidence type="ECO:0000256" key="1">
    <source>
        <dbReference type="SAM" id="MobiDB-lite"/>
    </source>
</evidence>
<reference evidence="2 3" key="1">
    <citation type="journal article" date="2019" name="Commun. Biol.">
        <title>The bagworm genome reveals a unique fibroin gene that provides high tensile strength.</title>
        <authorList>
            <person name="Kono N."/>
            <person name="Nakamura H."/>
            <person name="Ohtoshi R."/>
            <person name="Tomita M."/>
            <person name="Numata K."/>
            <person name="Arakawa K."/>
        </authorList>
    </citation>
    <scope>NUCLEOTIDE SEQUENCE [LARGE SCALE GENOMIC DNA]</scope>
</reference>
<evidence type="ECO:0000313" key="2">
    <source>
        <dbReference type="EMBL" id="GBP73921.1"/>
    </source>
</evidence>
<dbReference type="AlphaFoldDB" id="A0A4C1YC23"/>
<organism evidence="2 3">
    <name type="scientific">Eumeta variegata</name>
    <name type="common">Bagworm moth</name>
    <name type="synonym">Eumeta japonica</name>
    <dbReference type="NCBI Taxonomy" id="151549"/>
    <lineage>
        <taxon>Eukaryota</taxon>
        <taxon>Metazoa</taxon>
        <taxon>Ecdysozoa</taxon>
        <taxon>Arthropoda</taxon>
        <taxon>Hexapoda</taxon>
        <taxon>Insecta</taxon>
        <taxon>Pterygota</taxon>
        <taxon>Neoptera</taxon>
        <taxon>Endopterygota</taxon>
        <taxon>Lepidoptera</taxon>
        <taxon>Glossata</taxon>
        <taxon>Ditrysia</taxon>
        <taxon>Tineoidea</taxon>
        <taxon>Psychidae</taxon>
        <taxon>Oiketicinae</taxon>
        <taxon>Eumeta</taxon>
    </lineage>
</organism>
<keyword evidence="3" id="KW-1185">Reference proteome</keyword>
<feature type="region of interest" description="Disordered" evidence="1">
    <location>
        <begin position="148"/>
        <end position="169"/>
    </location>
</feature>
<evidence type="ECO:0000313" key="3">
    <source>
        <dbReference type="Proteomes" id="UP000299102"/>
    </source>
</evidence>
<sequence length="240" mass="26647">MARTRRLKRTWNVGGDITAQTKCHIHPKRVVVSLPVDVALRNVPKIGEGSACNHAPDSDIREVLSLALLIASGASSIADREWLYYLFHPSRTVYQEVPVCYALGEKILAPSSVNPPKTQGKQVDQYRITIGYPNHRADFDLHGGRARGGNVARSIGPRPAPRPRRIPTAAGPAKKSFYSLHHYTETETSRAAGQSEGVITSKAVRSRARRRNYAKRLLRVGAESSSYGYGLRLFIQFRFT</sequence>
<comment type="caution">
    <text evidence="2">The sequence shown here is derived from an EMBL/GenBank/DDBJ whole genome shotgun (WGS) entry which is preliminary data.</text>
</comment>